<gene>
    <name evidence="1" type="ORF">F2P81_025407</name>
</gene>
<proteinExistence type="predicted"/>
<name>A0A6A4RTM0_SCOMX</name>
<accession>A0A6A4RTM0</accession>
<dbReference type="Proteomes" id="UP000438429">
    <property type="component" value="Unassembled WGS sequence"/>
</dbReference>
<comment type="caution">
    <text evidence="1">The sequence shown here is derived from an EMBL/GenBank/DDBJ whole genome shotgun (WGS) entry which is preliminary data.</text>
</comment>
<evidence type="ECO:0000313" key="1">
    <source>
        <dbReference type="EMBL" id="KAF0022342.1"/>
    </source>
</evidence>
<dbReference type="EMBL" id="VEVO01000032">
    <property type="protein sequence ID" value="KAF0022342.1"/>
    <property type="molecule type" value="Genomic_DNA"/>
</dbReference>
<protein>
    <submittedName>
        <fullName evidence="1">Uncharacterized protein</fullName>
    </submittedName>
</protein>
<sequence>MNRTFAVRSRRCKPLTAELATDVRVQKKYKRNNNNNNTGIPLLLEIPLKNFNLQTTTGGQISLSSRSHERICAPTLRLISLSQERRERPSLSGLWPSHIINADKQMEISSSVNRKMSSDHGHKFQLFFNFGLFTRVVKGLWRPPRLQTREASIITFIAQERTGHRKRIK</sequence>
<dbReference type="AlphaFoldDB" id="A0A6A4RTM0"/>
<organism evidence="1 2">
    <name type="scientific">Scophthalmus maximus</name>
    <name type="common">Turbot</name>
    <name type="synonym">Psetta maxima</name>
    <dbReference type="NCBI Taxonomy" id="52904"/>
    <lineage>
        <taxon>Eukaryota</taxon>
        <taxon>Metazoa</taxon>
        <taxon>Chordata</taxon>
        <taxon>Craniata</taxon>
        <taxon>Vertebrata</taxon>
        <taxon>Euteleostomi</taxon>
        <taxon>Actinopterygii</taxon>
        <taxon>Neopterygii</taxon>
        <taxon>Teleostei</taxon>
        <taxon>Neoteleostei</taxon>
        <taxon>Acanthomorphata</taxon>
        <taxon>Carangaria</taxon>
        <taxon>Pleuronectiformes</taxon>
        <taxon>Pleuronectoidei</taxon>
        <taxon>Scophthalmidae</taxon>
        <taxon>Scophthalmus</taxon>
    </lineage>
</organism>
<reference evidence="1 2" key="1">
    <citation type="submission" date="2019-06" db="EMBL/GenBank/DDBJ databases">
        <title>Draft genomes of female and male turbot (Scophthalmus maximus).</title>
        <authorList>
            <person name="Xu H."/>
            <person name="Xu X.-W."/>
            <person name="Shao C."/>
            <person name="Chen S."/>
        </authorList>
    </citation>
    <scope>NUCLEOTIDE SEQUENCE [LARGE SCALE GENOMIC DNA]</scope>
    <source>
        <strain evidence="1">Ysfricsl-2016a</strain>
        <tissue evidence="1">Blood</tissue>
    </source>
</reference>
<evidence type="ECO:0000313" key="2">
    <source>
        <dbReference type="Proteomes" id="UP000438429"/>
    </source>
</evidence>